<dbReference type="Proteomes" id="UP000620124">
    <property type="component" value="Unassembled WGS sequence"/>
</dbReference>
<sequence length="153" mass="16252">MSTQNDAQILDKLNNITSQLGGDIANIDKAAAEKLIVENGLEPNKVTTAVFIGGKLNIVTWLTGFENFDGSADNKHWDGASGPLANFWANDDAHEVVFTASNTRPNPSTGYKGTLMILFDDAQGNRVGAFNGPGLDMPDSAGVITKGHGRILH</sequence>
<protein>
    <submittedName>
        <fullName evidence="1">Uncharacterized protein</fullName>
    </submittedName>
</protein>
<organism evidence="1 2">
    <name type="scientific">Mycena venus</name>
    <dbReference type="NCBI Taxonomy" id="2733690"/>
    <lineage>
        <taxon>Eukaryota</taxon>
        <taxon>Fungi</taxon>
        <taxon>Dikarya</taxon>
        <taxon>Basidiomycota</taxon>
        <taxon>Agaricomycotina</taxon>
        <taxon>Agaricomycetes</taxon>
        <taxon>Agaricomycetidae</taxon>
        <taxon>Agaricales</taxon>
        <taxon>Marasmiineae</taxon>
        <taxon>Mycenaceae</taxon>
        <taxon>Mycena</taxon>
    </lineage>
</organism>
<gene>
    <name evidence="1" type="ORF">MVEN_00278000</name>
</gene>
<dbReference type="EMBL" id="JACAZI010000002">
    <property type="protein sequence ID" value="KAF7369483.1"/>
    <property type="molecule type" value="Genomic_DNA"/>
</dbReference>
<name>A0A8H6YYN3_9AGAR</name>
<keyword evidence="2" id="KW-1185">Reference proteome</keyword>
<comment type="caution">
    <text evidence="1">The sequence shown here is derived from an EMBL/GenBank/DDBJ whole genome shotgun (WGS) entry which is preliminary data.</text>
</comment>
<evidence type="ECO:0000313" key="2">
    <source>
        <dbReference type="Proteomes" id="UP000620124"/>
    </source>
</evidence>
<evidence type="ECO:0000313" key="1">
    <source>
        <dbReference type="EMBL" id="KAF7369483.1"/>
    </source>
</evidence>
<proteinExistence type="predicted"/>
<reference evidence="1" key="1">
    <citation type="submission" date="2020-05" db="EMBL/GenBank/DDBJ databases">
        <title>Mycena genomes resolve the evolution of fungal bioluminescence.</title>
        <authorList>
            <person name="Tsai I.J."/>
        </authorList>
    </citation>
    <scope>NUCLEOTIDE SEQUENCE</scope>
    <source>
        <strain evidence="1">CCC161011</strain>
    </source>
</reference>
<dbReference type="AlphaFoldDB" id="A0A8H6YYN3"/>
<accession>A0A8H6YYN3</accession>